<sequence>MFLSISIAIMAFLLITFLYWKLTRNYAEKIYGKKQWKTWVSRTYYWHGVLYVSGGLTVLIIFLLKANNLLVF</sequence>
<proteinExistence type="predicted"/>
<organism evidence="2 3">
    <name type="scientific">Neotamlana laminarinivorans</name>
    <dbReference type="NCBI Taxonomy" id="2883124"/>
    <lineage>
        <taxon>Bacteria</taxon>
        <taxon>Pseudomonadati</taxon>
        <taxon>Bacteroidota</taxon>
        <taxon>Flavobacteriia</taxon>
        <taxon>Flavobacteriales</taxon>
        <taxon>Flavobacteriaceae</taxon>
        <taxon>Neotamlana</taxon>
    </lineage>
</organism>
<gene>
    <name evidence="2" type="ORF">LG649_13140</name>
</gene>
<feature type="transmembrane region" description="Helical" evidence="1">
    <location>
        <begin position="6"/>
        <end position="23"/>
    </location>
</feature>
<name>A0A9X1I4E7_9FLAO</name>
<reference evidence="2" key="1">
    <citation type="submission" date="2021-10" db="EMBL/GenBank/DDBJ databases">
        <title>Tamlana sargassums sp. nov., and Tamlana laminarinivorans sp. nov., two new bacteria isolated from the brown alga.</title>
        <authorList>
            <person name="Li J."/>
        </authorList>
    </citation>
    <scope>NUCLEOTIDE SEQUENCE</scope>
    <source>
        <strain evidence="2">PT2-4</strain>
    </source>
</reference>
<feature type="transmembrane region" description="Helical" evidence="1">
    <location>
        <begin position="44"/>
        <end position="64"/>
    </location>
</feature>
<dbReference type="EMBL" id="JAJAPW010000006">
    <property type="protein sequence ID" value="MCB4799794.1"/>
    <property type="molecule type" value="Genomic_DNA"/>
</dbReference>
<accession>A0A9X1I4E7</accession>
<protein>
    <submittedName>
        <fullName evidence="2">Uncharacterized protein</fullName>
    </submittedName>
</protein>
<keyword evidence="1" id="KW-0812">Transmembrane</keyword>
<dbReference type="Proteomes" id="UP001139199">
    <property type="component" value="Unassembled WGS sequence"/>
</dbReference>
<dbReference type="RefSeq" id="WP_226544280.1">
    <property type="nucleotide sequence ID" value="NZ_JAJAPW010000006.1"/>
</dbReference>
<evidence type="ECO:0000256" key="1">
    <source>
        <dbReference type="SAM" id="Phobius"/>
    </source>
</evidence>
<comment type="caution">
    <text evidence="2">The sequence shown here is derived from an EMBL/GenBank/DDBJ whole genome shotgun (WGS) entry which is preliminary data.</text>
</comment>
<dbReference type="AlphaFoldDB" id="A0A9X1I4E7"/>
<evidence type="ECO:0000313" key="2">
    <source>
        <dbReference type="EMBL" id="MCB4799794.1"/>
    </source>
</evidence>
<evidence type="ECO:0000313" key="3">
    <source>
        <dbReference type="Proteomes" id="UP001139199"/>
    </source>
</evidence>
<keyword evidence="1" id="KW-1133">Transmembrane helix</keyword>
<keyword evidence="1" id="KW-0472">Membrane</keyword>
<keyword evidence="3" id="KW-1185">Reference proteome</keyword>